<dbReference type="NCBIfam" id="TIGR00332">
    <property type="entry name" value="neela_ferrous"/>
    <property type="match status" value="1"/>
</dbReference>
<dbReference type="InterPro" id="IPR051233">
    <property type="entry name" value="Desulfoferrodoxin_SOR"/>
</dbReference>
<dbReference type="CDD" id="cd03172">
    <property type="entry name" value="SORL_classII"/>
    <property type="match status" value="1"/>
</dbReference>
<dbReference type="EC" id="1.15.1.1" evidence="7"/>
<dbReference type="AlphaFoldDB" id="A0A7T1F2A5"/>
<evidence type="ECO:0000259" key="6">
    <source>
        <dbReference type="Pfam" id="PF01880"/>
    </source>
</evidence>
<evidence type="ECO:0000256" key="4">
    <source>
        <dbReference type="ARBA" id="ARBA00022982"/>
    </source>
</evidence>
<gene>
    <name evidence="7" type="primary">nlr</name>
    <name evidence="7" type="ORF">RT761_01020</name>
</gene>
<dbReference type="GO" id="GO:0005506">
    <property type="term" value="F:iron ion binding"/>
    <property type="evidence" value="ECO:0007669"/>
    <property type="project" value="InterPro"/>
</dbReference>
<dbReference type="GO" id="GO:0004784">
    <property type="term" value="F:superoxide dismutase activity"/>
    <property type="evidence" value="ECO:0007669"/>
    <property type="project" value="UniProtKB-EC"/>
</dbReference>
<proteinExistence type="inferred from homology"/>
<evidence type="ECO:0000313" key="8">
    <source>
        <dbReference type="Proteomes" id="UP000594463"/>
    </source>
</evidence>
<evidence type="ECO:0000256" key="3">
    <source>
        <dbReference type="ARBA" id="ARBA00022723"/>
    </source>
</evidence>
<keyword evidence="3" id="KW-0479">Metal-binding</keyword>
<keyword evidence="5" id="KW-0408">Iron</keyword>
<dbReference type="SUPFAM" id="SSF49367">
    <property type="entry name" value="Superoxide reductase-like"/>
    <property type="match status" value="1"/>
</dbReference>
<keyword evidence="7" id="KW-0560">Oxidoreductase</keyword>
<evidence type="ECO:0000313" key="7">
    <source>
        <dbReference type="EMBL" id="QPM67808.1"/>
    </source>
</evidence>
<accession>A0A7T1F2A5</accession>
<keyword evidence="4" id="KW-0249">Electron transport</keyword>
<keyword evidence="8" id="KW-1185">Reference proteome</keyword>
<evidence type="ECO:0000256" key="5">
    <source>
        <dbReference type="ARBA" id="ARBA00023004"/>
    </source>
</evidence>
<comment type="similarity">
    <text evidence="1">Belongs to the desulfoferrodoxin family.</text>
</comment>
<dbReference type="InterPro" id="IPR036073">
    <property type="entry name" value="Desulfoferrodoxin_Fe-bd_dom_sf"/>
</dbReference>
<dbReference type="EMBL" id="CP065383">
    <property type="protein sequence ID" value="QPM67808.1"/>
    <property type="molecule type" value="Genomic_DNA"/>
</dbReference>
<reference evidence="7 8" key="1">
    <citation type="journal article" date="2021" name="Nat. Commun.">
        <title>Isolation of a member of the candidate phylum Atribacteria reveals a unique cell membrane structure.</title>
        <authorList>
            <person name="Taiki K."/>
            <person name="Nobu M.K."/>
            <person name="Kusada H."/>
            <person name="Meng X.-Y."/>
            <person name="Hosoki N."/>
            <person name="Uematsu K."/>
            <person name="Yoshioka H."/>
            <person name="Kamagata Y."/>
            <person name="Tamaki H."/>
        </authorList>
    </citation>
    <scope>NUCLEOTIDE SEQUENCE [LARGE SCALE GENOMIC DNA]</scope>
    <source>
        <strain evidence="7 8">RT761</strain>
    </source>
</reference>
<sequence>MKEFGELFQSADWKQEKHSPVIDGPDSVKKGDFANYSVSVGKEIPHPNTTEHHIRWIEIYFLPEGAKFPFQVARFDYTAHGESTEGANQGPVYTSPYSCFTVKLEKPGVFYATSYCNIHGLWKSEKAISLHD</sequence>
<dbReference type="InterPro" id="IPR002742">
    <property type="entry name" value="Desulfoferrodoxin_Fe-bd_dom"/>
</dbReference>
<dbReference type="Gene3D" id="2.60.40.730">
    <property type="entry name" value="SOR catalytic domain"/>
    <property type="match status" value="1"/>
</dbReference>
<evidence type="ECO:0000256" key="1">
    <source>
        <dbReference type="ARBA" id="ARBA00005941"/>
    </source>
</evidence>
<organism evidence="7 8">
    <name type="scientific">Atribacter laminatus</name>
    <dbReference type="NCBI Taxonomy" id="2847778"/>
    <lineage>
        <taxon>Bacteria</taxon>
        <taxon>Pseudomonadati</taxon>
        <taxon>Atribacterota</taxon>
        <taxon>Atribacteria</taxon>
        <taxon>Atribacterales</taxon>
        <taxon>Atribacteraceae</taxon>
        <taxon>Atribacter</taxon>
    </lineage>
</organism>
<evidence type="ECO:0000256" key="2">
    <source>
        <dbReference type="ARBA" id="ARBA00022448"/>
    </source>
</evidence>
<dbReference type="Pfam" id="PF01880">
    <property type="entry name" value="Desulfoferrodox"/>
    <property type="match status" value="1"/>
</dbReference>
<name>A0A7T1F2A5_ATRLM</name>
<dbReference type="PANTHER" id="PTHR36541:SF1">
    <property type="entry name" value="SUPEROXIDE REDUCTASE-RELATED"/>
    <property type="match status" value="1"/>
</dbReference>
<keyword evidence="2" id="KW-0813">Transport</keyword>
<dbReference type="KEGG" id="alam:RT761_01020"/>
<dbReference type="Proteomes" id="UP000594463">
    <property type="component" value="Chromosome"/>
</dbReference>
<dbReference type="RefSeq" id="WP_218112988.1">
    <property type="nucleotide sequence ID" value="NZ_CP065383.1"/>
</dbReference>
<protein>
    <submittedName>
        <fullName evidence="7">Neelaredoxin</fullName>
        <ecNumber evidence="7">1.15.1.1</ecNumber>
    </submittedName>
</protein>
<dbReference type="PANTHER" id="PTHR36541">
    <property type="entry name" value="SUPEROXIDE REDUCTASE-RELATED"/>
    <property type="match status" value="1"/>
</dbReference>
<feature type="domain" description="Desulfoferrodoxin ferrous iron-binding" evidence="6">
    <location>
        <begin position="11"/>
        <end position="124"/>
    </location>
</feature>